<dbReference type="RefSeq" id="WP_284340527.1">
    <property type="nucleotide sequence ID" value="NZ_BSNS01000011.1"/>
</dbReference>
<evidence type="ECO:0000313" key="2">
    <source>
        <dbReference type="EMBL" id="GLQ55089.1"/>
    </source>
</evidence>
<name>A0ABQ5W4V2_9HYPH</name>
<dbReference type="Gene3D" id="1.10.10.10">
    <property type="entry name" value="Winged helix-like DNA-binding domain superfamily/Winged helix DNA-binding domain"/>
    <property type="match status" value="1"/>
</dbReference>
<dbReference type="Proteomes" id="UP001156691">
    <property type="component" value="Unassembled WGS sequence"/>
</dbReference>
<accession>A0ABQ5W4V2</accession>
<proteinExistence type="predicted"/>
<dbReference type="InterPro" id="IPR005158">
    <property type="entry name" value="BTAD"/>
</dbReference>
<dbReference type="InterPro" id="IPR051677">
    <property type="entry name" value="AfsR-DnrI-RedD_regulator"/>
</dbReference>
<dbReference type="InterPro" id="IPR011990">
    <property type="entry name" value="TPR-like_helical_dom_sf"/>
</dbReference>
<evidence type="ECO:0000313" key="3">
    <source>
        <dbReference type="Proteomes" id="UP001156691"/>
    </source>
</evidence>
<dbReference type="Gene3D" id="1.25.40.10">
    <property type="entry name" value="Tetratricopeptide repeat domain"/>
    <property type="match status" value="2"/>
</dbReference>
<dbReference type="SMART" id="SM01043">
    <property type="entry name" value="BTAD"/>
    <property type="match status" value="1"/>
</dbReference>
<comment type="caution">
    <text evidence="2">The sequence shown here is derived from an EMBL/GenBank/DDBJ whole genome shotgun (WGS) entry which is preliminary data.</text>
</comment>
<keyword evidence="3" id="KW-1185">Reference proteome</keyword>
<dbReference type="SUPFAM" id="SSF46894">
    <property type="entry name" value="C-terminal effector domain of the bipartite response regulators"/>
    <property type="match status" value="1"/>
</dbReference>
<feature type="domain" description="Bacterial transcriptional activator" evidence="1">
    <location>
        <begin position="106"/>
        <end position="249"/>
    </location>
</feature>
<organism evidence="2 3">
    <name type="scientific">Devosia nitrariae</name>
    <dbReference type="NCBI Taxonomy" id="2071872"/>
    <lineage>
        <taxon>Bacteria</taxon>
        <taxon>Pseudomonadati</taxon>
        <taxon>Pseudomonadota</taxon>
        <taxon>Alphaproteobacteria</taxon>
        <taxon>Hyphomicrobiales</taxon>
        <taxon>Devosiaceae</taxon>
        <taxon>Devosia</taxon>
    </lineage>
</organism>
<gene>
    <name evidence="2" type="ORF">GCM10010862_23480</name>
</gene>
<reference evidence="3" key="1">
    <citation type="journal article" date="2019" name="Int. J. Syst. Evol. Microbiol.">
        <title>The Global Catalogue of Microorganisms (GCM) 10K type strain sequencing project: providing services to taxonomists for standard genome sequencing and annotation.</title>
        <authorList>
            <consortium name="The Broad Institute Genomics Platform"/>
            <consortium name="The Broad Institute Genome Sequencing Center for Infectious Disease"/>
            <person name="Wu L."/>
            <person name="Ma J."/>
        </authorList>
    </citation>
    <scope>NUCLEOTIDE SEQUENCE [LARGE SCALE GENOMIC DNA]</scope>
    <source>
        <strain evidence="3">NBRC 112416</strain>
    </source>
</reference>
<protein>
    <submittedName>
        <fullName evidence="2">Trifolitoxin synthesis, TfuA</fullName>
    </submittedName>
</protein>
<dbReference type="SUPFAM" id="SSF48452">
    <property type="entry name" value="TPR-like"/>
    <property type="match status" value="2"/>
</dbReference>
<evidence type="ECO:0000259" key="1">
    <source>
        <dbReference type="SMART" id="SM01043"/>
    </source>
</evidence>
<dbReference type="InterPro" id="IPR036388">
    <property type="entry name" value="WH-like_DNA-bd_sf"/>
</dbReference>
<dbReference type="EMBL" id="BSNS01000011">
    <property type="protein sequence ID" value="GLQ55089.1"/>
    <property type="molecule type" value="Genomic_DNA"/>
</dbReference>
<dbReference type="Pfam" id="PF03704">
    <property type="entry name" value="BTAD"/>
    <property type="match status" value="1"/>
</dbReference>
<dbReference type="PANTHER" id="PTHR35807">
    <property type="entry name" value="TRANSCRIPTIONAL REGULATOR REDD-RELATED"/>
    <property type="match status" value="1"/>
</dbReference>
<sequence>MARALAQATESNTASVAHFELFGALRLWINGQPPTIRGRKSRALLAYLALTPQQSASRVRLAGLLWSDKTDSESQVSLRQQLMSLRRDLNGFGQDILKSDRLNIWLDGGSVTSDIGQMLAAISAGDVPEALVDRKGLADEFLSDLDVVDGAFDYWRSIQRESFREQLLTKLSALASGKTSAQRRHQAAIAIRNLDPTNEEACRVLMQYHAALGEIPTALRIYNELWTLLDEEFDLEPAEETQALVARIKLGEAAPIQLPTEAAPGETAPQTGHVLILVEPFGNEDLSEASHRRIAGLRNELIGALTRFRDWSVREAGPGLDEETAAARRAYDIAATGLQEDGELYLSLVVRRHADKTYLWSQQLSVQVEHWAAAKLAIIRRIASSLDVHISAERLARIAALPDQNLDVYDRWLRANGFIFRWQPNDEIRAEAIFRSILVDTQNFAPAYVGLVQILNTRHHIFPGVMRDTERAMEALEFAKTAVRLDPLDCRTQLCLAWSHILNGNYQHALFAYDLALELNQNDPWTLTSCAQGLSYCGEKLRARQIAARALDVAIGGAPIHWCYQMCIRFLEGDYAGAVEASAAAEGTAFFVPAWRAAALAHLRQYDAARASMAEFYQAVSGNWYGQISCTPQAVLDWLCQSFPIRAEADRELLRTGILTAGLLQLT</sequence>
<dbReference type="InterPro" id="IPR016032">
    <property type="entry name" value="Sig_transdc_resp-reg_C-effctor"/>
</dbReference>